<dbReference type="AlphaFoldDB" id="C3MCR1"/>
<keyword evidence="2" id="KW-1185">Reference proteome</keyword>
<proteinExistence type="predicted"/>
<evidence type="ECO:0000313" key="2">
    <source>
        <dbReference type="Proteomes" id="UP000001054"/>
    </source>
</evidence>
<dbReference type="STRING" id="394.NGR_c36380"/>
<name>C3MCR1_SINFN</name>
<accession>C3MCR1</accession>
<protein>
    <submittedName>
        <fullName evidence="1">Uncharacterized protein</fullName>
    </submittedName>
</protein>
<reference evidence="1 2" key="1">
    <citation type="journal article" date="2009" name="Appl. Environ. Microbiol.">
        <title>Rhizobium sp. strain NGR234 possesses a remarkable number of secretion systems.</title>
        <authorList>
            <person name="Schmeisser C."/>
            <person name="Liesegang H."/>
            <person name="Krysciak D."/>
            <person name="Bakkou N."/>
            <person name="Le Quere A."/>
            <person name="Wollherr A."/>
            <person name="Heinemeyer I."/>
            <person name="Morgenstern B."/>
            <person name="Pommerening-Roeser A."/>
            <person name="Flores M."/>
            <person name="Palacios R."/>
            <person name="Brenner S."/>
            <person name="Gottschalk G."/>
            <person name="Schmitz R.A."/>
            <person name="Broughton W.J."/>
            <person name="Perret X."/>
            <person name="Strittmatter A.W."/>
            <person name="Streit W.R."/>
        </authorList>
    </citation>
    <scope>NUCLEOTIDE SEQUENCE [LARGE SCALE GENOMIC DNA]</scope>
    <source>
        <strain evidence="2">NBRC 101917 / NGR234</strain>
    </source>
</reference>
<gene>
    <name evidence="1" type="ordered locus">NGR_c36380</name>
</gene>
<dbReference type="PATRIC" id="fig|394.7.peg.6490"/>
<dbReference type="HOGENOM" id="CLU_3065528_0_0_5"/>
<dbReference type="Proteomes" id="UP000001054">
    <property type="component" value="Chromosome"/>
</dbReference>
<dbReference type="KEGG" id="rhi:NGR_c36380"/>
<sequence length="53" mass="6231">MGNPVRRLLKRGIAAFCSKRLDFRMINLHDMDRATAAKRKRHLDRVRALVSRI</sequence>
<dbReference type="EMBL" id="CP001389">
    <property type="protein sequence ID" value="ACP27359.1"/>
    <property type="molecule type" value="Genomic_DNA"/>
</dbReference>
<organism evidence="1 2">
    <name type="scientific">Sinorhizobium fredii (strain NBRC 101917 / NGR234)</name>
    <dbReference type="NCBI Taxonomy" id="394"/>
    <lineage>
        <taxon>Bacteria</taxon>
        <taxon>Pseudomonadati</taxon>
        <taxon>Pseudomonadota</taxon>
        <taxon>Alphaproteobacteria</taxon>
        <taxon>Hyphomicrobiales</taxon>
        <taxon>Rhizobiaceae</taxon>
        <taxon>Sinorhizobium/Ensifer group</taxon>
        <taxon>Sinorhizobium</taxon>
    </lineage>
</organism>
<dbReference type="eggNOG" id="COG2249">
    <property type="taxonomic scope" value="Bacteria"/>
</dbReference>
<evidence type="ECO:0000313" key="1">
    <source>
        <dbReference type="EMBL" id="ACP27359.1"/>
    </source>
</evidence>